<dbReference type="InterPro" id="IPR001509">
    <property type="entry name" value="Epimerase_deHydtase"/>
</dbReference>
<protein>
    <submittedName>
        <fullName evidence="3">NAD-dependent epimerase/dehydratase family protein</fullName>
    </submittedName>
</protein>
<feature type="region of interest" description="Disordered" evidence="1">
    <location>
        <begin position="98"/>
        <end position="119"/>
    </location>
</feature>
<evidence type="ECO:0000256" key="1">
    <source>
        <dbReference type="SAM" id="MobiDB-lite"/>
    </source>
</evidence>
<dbReference type="SUPFAM" id="SSF51735">
    <property type="entry name" value="NAD(P)-binding Rossmann-fold domains"/>
    <property type="match status" value="1"/>
</dbReference>
<sequence>MEIAVVGATGFVGSNLCRILGKTGFSITPFNRLATEKLLRNGIDPELRFDWVVNCTGGTQDLQTVNTRLPMQLYQQINPHLDGGFLQVSSVAAGQSTTPEGIPINETDPAVPETAYGRSKSEGENALNAVKKSSIKLCILRPPILYGADAKGVFNLLKRSSRLGLPLPLASLSNLRHFMFVENFAYAVASAIRSELDGTYYVVDHPPKTVSQFYNAMCSASGKGKRSFALGPLTRPVISALLGSRATSLIENSCYDDTKFRQATGFQPPKDFNSAIANSICASDC</sequence>
<evidence type="ECO:0000259" key="2">
    <source>
        <dbReference type="Pfam" id="PF01370"/>
    </source>
</evidence>
<reference evidence="3 4" key="1">
    <citation type="journal article" date="2019" name="Int. J. Syst. Evol. Microbiol.">
        <title>The Global Catalogue of Microorganisms (GCM) 10K type strain sequencing project: providing services to taxonomists for standard genome sequencing and annotation.</title>
        <authorList>
            <consortium name="The Broad Institute Genomics Platform"/>
            <consortium name="The Broad Institute Genome Sequencing Center for Infectious Disease"/>
            <person name="Wu L."/>
            <person name="Ma J."/>
        </authorList>
    </citation>
    <scope>NUCLEOTIDE SEQUENCE [LARGE SCALE GENOMIC DNA]</scope>
    <source>
        <strain evidence="3 4">JCM 14162</strain>
    </source>
</reference>
<name>A0ABN1AFK5_9SPHN</name>
<evidence type="ECO:0000313" key="3">
    <source>
        <dbReference type="EMBL" id="GAA0475271.1"/>
    </source>
</evidence>
<dbReference type="InterPro" id="IPR036291">
    <property type="entry name" value="NAD(P)-bd_dom_sf"/>
</dbReference>
<dbReference type="InterPro" id="IPR050177">
    <property type="entry name" value="Lipid_A_modif_metabolic_enz"/>
</dbReference>
<proteinExistence type="predicted"/>
<dbReference type="RefSeq" id="WP_229955054.1">
    <property type="nucleotide sequence ID" value="NZ_BAAAEM010000002.1"/>
</dbReference>
<feature type="domain" description="NAD-dependent epimerase/dehydratase" evidence="2">
    <location>
        <begin position="3"/>
        <end position="194"/>
    </location>
</feature>
<organism evidence="3 4">
    <name type="scientific">Parasphingorhabdus litoris</name>
    <dbReference type="NCBI Taxonomy" id="394733"/>
    <lineage>
        <taxon>Bacteria</taxon>
        <taxon>Pseudomonadati</taxon>
        <taxon>Pseudomonadota</taxon>
        <taxon>Alphaproteobacteria</taxon>
        <taxon>Sphingomonadales</taxon>
        <taxon>Sphingomonadaceae</taxon>
        <taxon>Parasphingorhabdus</taxon>
    </lineage>
</organism>
<dbReference type="Proteomes" id="UP001500713">
    <property type="component" value="Unassembled WGS sequence"/>
</dbReference>
<dbReference type="Pfam" id="PF01370">
    <property type="entry name" value="Epimerase"/>
    <property type="match status" value="1"/>
</dbReference>
<comment type="caution">
    <text evidence="3">The sequence shown here is derived from an EMBL/GenBank/DDBJ whole genome shotgun (WGS) entry which is preliminary data.</text>
</comment>
<dbReference type="PANTHER" id="PTHR43245">
    <property type="entry name" value="BIFUNCTIONAL POLYMYXIN RESISTANCE PROTEIN ARNA"/>
    <property type="match status" value="1"/>
</dbReference>
<dbReference type="Gene3D" id="3.40.50.720">
    <property type="entry name" value="NAD(P)-binding Rossmann-like Domain"/>
    <property type="match status" value="1"/>
</dbReference>
<keyword evidence="4" id="KW-1185">Reference proteome</keyword>
<evidence type="ECO:0000313" key="4">
    <source>
        <dbReference type="Proteomes" id="UP001500713"/>
    </source>
</evidence>
<gene>
    <name evidence="3" type="ORF">GCM10009096_16150</name>
</gene>
<dbReference type="PANTHER" id="PTHR43245:SF58">
    <property type="entry name" value="BLL5923 PROTEIN"/>
    <property type="match status" value="1"/>
</dbReference>
<accession>A0ABN1AFK5</accession>
<dbReference type="EMBL" id="BAAAEM010000002">
    <property type="protein sequence ID" value="GAA0475271.1"/>
    <property type="molecule type" value="Genomic_DNA"/>
</dbReference>